<dbReference type="PANTHER" id="PTHR37815">
    <property type="entry name" value="UPF0397 PROTEIN BC_2624-RELATED"/>
    <property type="match status" value="1"/>
</dbReference>
<dbReference type="InterPro" id="IPR009825">
    <property type="entry name" value="ECF_substrate-spec-like"/>
</dbReference>
<sequence length="168" mass="17925">MKIREFALLALFIALVAVSTMIIRIPVPQTNGYMNLGDSMVLLAALFFGPVGGFIAGGVGSALADILGGYPQWALWTLIIKGIEALIVSAIAGALRLKRGRISALQIMCFTLATAWMVLGYFIAETIMYDQKVALAEVPANIIQALGSVVLATILLPLFQKIISTART</sequence>
<feature type="transmembrane region" description="Helical" evidence="1">
    <location>
        <begin position="141"/>
        <end position="159"/>
    </location>
</feature>
<evidence type="ECO:0000256" key="1">
    <source>
        <dbReference type="SAM" id="Phobius"/>
    </source>
</evidence>
<dbReference type="EMBL" id="CAADRM010000106">
    <property type="protein sequence ID" value="VFU15555.1"/>
    <property type="molecule type" value="Genomic_DNA"/>
</dbReference>
<gene>
    <name evidence="2" type="ORF">SCFA_420026</name>
</gene>
<dbReference type="Pfam" id="PF07155">
    <property type="entry name" value="ECF-ribofla_trS"/>
    <property type="match status" value="1"/>
</dbReference>
<evidence type="ECO:0000313" key="2">
    <source>
        <dbReference type="EMBL" id="VFU15555.1"/>
    </source>
</evidence>
<dbReference type="AlphaFoldDB" id="A0A485M1J7"/>
<feature type="transmembrane region" description="Helical" evidence="1">
    <location>
        <begin position="6"/>
        <end position="27"/>
    </location>
</feature>
<keyword evidence="1" id="KW-1133">Transmembrane helix</keyword>
<dbReference type="Gene3D" id="1.10.1760.20">
    <property type="match status" value="1"/>
</dbReference>
<dbReference type="PANTHER" id="PTHR37815:SF3">
    <property type="entry name" value="UPF0397 PROTEIN SPR0429"/>
    <property type="match status" value="1"/>
</dbReference>
<reference evidence="2" key="1">
    <citation type="submission" date="2019-03" db="EMBL/GenBank/DDBJ databases">
        <authorList>
            <person name="Hao L."/>
        </authorList>
    </citation>
    <scope>NUCLEOTIDE SEQUENCE</scope>
</reference>
<evidence type="ECO:0008006" key="3">
    <source>
        <dbReference type="Google" id="ProtNLM"/>
    </source>
</evidence>
<feature type="transmembrane region" description="Helical" evidence="1">
    <location>
        <begin position="107"/>
        <end position="129"/>
    </location>
</feature>
<protein>
    <recommendedName>
        <fullName evidence="3">ECF transporter S component</fullName>
    </recommendedName>
</protein>
<accession>A0A485M1J7</accession>
<organism evidence="2">
    <name type="scientific">anaerobic digester metagenome</name>
    <dbReference type="NCBI Taxonomy" id="1263854"/>
    <lineage>
        <taxon>unclassified sequences</taxon>
        <taxon>metagenomes</taxon>
        <taxon>ecological metagenomes</taxon>
    </lineage>
</organism>
<keyword evidence="1" id="KW-0472">Membrane</keyword>
<feature type="transmembrane region" description="Helical" evidence="1">
    <location>
        <begin position="39"/>
        <end position="61"/>
    </location>
</feature>
<proteinExistence type="predicted"/>
<dbReference type="GO" id="GO:0016020">
    <property type="term" value="C:membrane"/>
    <property type="evidence" value="ECO:0007669"/>
    <property type="project" value="InterPro"/>
</dbReference>
<keyword evidence="1" id="KW-0812">Transmembrane</keyword>
<name>A0A485M1J7_9ZZZZ</name>
<feature type="transmembrane region" description="Helical" evidence="1">
    <location>
        <begin position="73"/>
        <end position="95"/>
    </location>
</feature>